<dbReference type="GO" id="GO:0043130">
    <property type="term" value="F:ubiquitin binding"/>
    <property type="evidence" value="ECO:0007669"/>
    <property type="project" value="InterPro"/>
</dbReference>
<evidence type="ECO:0000313" key="3">
    <source>
        <dbReference type="Proteomes" id="UP000836841"/>
    </source>
</evidence>
<dbReference type="InterPro" id="IPR044836">
    <property type="entry name" value="TOL_plant"/>
</dbReference>
<proteinExistence type="inferred from homology"/>
<name>A0AAU9R5C5_THLAR</name>
<dbReference type="Proteomes" id="UP000836841">
    <property type="component" value="Chromosome 1"/>
</dbReference>
<evidence type="ECO:0000313" key="2">
    <source>
        <dbReference type="EMBL" id="CAH2033944.1"/>
    </source>
</evidence>
<dbReference type="EMBL" id="OU466857">
    <property type="protein sequence ID" value="CAH2033944.1"/>
    <property type="molecule type" value="Genomic_DNA"/>
</dbReference>
<dbReference type="SUPFAM" id="SSF89009">
    <property type="entry name" value="GAT-like domain"/>
    <property type="match status" value="1"/>
</dbReference>
<keyword evidence="3" id="KW-1185">Reference proteome</keyword>
<sequence length="114" mass="12752">MARSFWWKRRKIPQYYNAYNELRSAGVEFPPRTESSVSLFTPPQTQPIVAHAVASDEDAAIQASLQSDDASALSVEEIQIAQGSIDILTDMLGALDQNHYESLKEELIVDLVEQ</sequence>
<dbReference type="GO" id="GO:0043328">
    <property type="term" value="P:protein transport to vacuole involved in ubiquitin-dependent protein catabolic process via the multivesicular body sorting pathway"/>
    <property type="evidence" value="ECO:0007669"/>
    <property type="project" value="InterPro"/>
</dbReference>
<accession>A0AAU9R5C5</accession>
<dbReference type="GO" id="GO:0035091">
    <property type="term" value="F:phosphatidylinositol binding"/>
    <property type="evidence" value="ECO:0007669"/>
    <property type="project" value="InterPro"/>
</dbReference>
<dbReference type="AlphaFoldDB" id="A0AAU9R5C5"/>
<protein>
    <submittedName>
        <fullName evidence="2">Uncharacterized protein</fullName>
    </submittedName>
</protein>
<evidence type="ECO:0000256" key="1">
    <source>
        <dbReference type="ARBA" id="ARBA00007708"/>
    </source>
</evidence>
<organism evidence="2 3">
    <name type="scientific">Thlaspi arvense</name>
    <name type="common">Field penny-cress</name>
    <dbReference type="NCBI Taxonomy" id="13288"/>
    <lineage>
        <taxon>Eukaryota</taxon>
        <taxon>Viridiplantae</taxon>
        <taxon>Streptophyta</taxon>
        <taxon>Embryophyta</taxon>
        <taxon>Tracheophyta</taxon>
        <taxon>Spermatophyta</taxon>
        <taxon>Magnoliopsida</taxon>
        <taxon>eudicotyledons</taxon>
        <taxon>Gunneridae</taxon>
        <taxon>Pentapetalae</taxon>
        <taxon>rosids</taxon>
        <taxon>malvids</taxon>
        <taxon>Brassicales</taxon>
        <taxon>Brassicaceae</taxon>
        <taxon>Thlaspideae</taxon>
        <taxon>Thlaspi</taxon>
    </lineage>
</organism>
<dbReference type="PANTHER" id="PTHR45898">
    <property type="entry name" value="TOM1-LIKE PROTEIN"/>
    <property type="match status" value="1"/>
</dbReference>
<dbReference type="PANTHER" id="PTHR45898:SF26">
    <property type="entry name" value="VHS DOMAIN-CONTAINING PROTEIN"/>
    <property type="match status" value="1"/>
</dbReference>
<reference evidence="2 3" key="1">
    <citation type="submission" date="2022-03" db="EMBL/GenBank/DDBJ databases">
        <authorList>
            <person name="Nunn A."/>
            <person name="Chopra R."/>
            <person name="Nunn A."/>
            <person name="Contreras Garrido A."/>
        </authorList>
    </citation>
    <scope>NUCLEOTIDE SEQUENCE [LARGE SCALE GENOMIC DNA]</scope>
</reference>
<gene>
    <name evidence="2" type="ORF">TAV2_LOCUS848</name>
</gene>
<comment type="similarity">
    <text evidence="1">Belongs to the TOM1 family.</text>
</comment>